<dbReference type="AlphaFoldDB" id="W8AYB7"/>
<name>W8AYB7_CERCA</name>
<accession>W8AYB7</accession>
<feature type="compositionally biased region" description="Gly residues" evidence="2">
    <location>
        <begin position="533"/>
        <end position="550"/>
    </location>
</feature>
<feature type="region of interest" description="Disordered" evidence="2">
    <location>
        <begin position="527"/>
        <end position="672"/>
    </location>
</feature>
<evidence type="ECO:0000313" key="3">
    <source>
        <dbReference type="EMBL" id="JAB91107.1"/>
    </source>
</evidence>
<feature type="compositionally biased region" description="Low complexity" evidence="2">
    <location>
        <begin position="634"/>
        <end position="654"/>
    </location>
</feature>
<evidence type="ECO:0000256" key="2">
    <source>
        <dbReference type="SAM" id="MobiDB-lite"/>
    </source>
</evidence>
<reference evidence="3" key="1">
    <citation type="submission" date="2013-07" db="EMBL/GenBank/DDBJ databases">
        <authorList>
            <person name="Geib S."/>
        </authorList>
    </citation>
    <scope>NUCLEOTIDE SEQUENCE</scope>
</reference>
<proteinExistence type="evidence at transcript level"/>
<sequence length="672" mass="75702">MLAGIRKRLARKTLDIKEEDDDKDDIQAFSPPTNYITISQGKIQLVHQQRSQESDISDAQNRKDREVLENRIVELEEALSLLQERFNNSHCVSPTFEKELREQLDNMNRVIKSKERKQKPTCPGHKTLQTRITHQETLLRSMQQENYTLKRSIRHYERCLDDVMRKVVDAIVAEDILREEVTMLKNRVRDLEAQNAALSASPAKGRDEGYCTMSSGQPQPSNGHLEDLPEEPEQWLLPAEPCSTEMEDWSMSQEELPVVTLDDDQQRLRSGLLLNNLRRQNGENEWIWNSNDFLTSTTAETDSESEAISQLLQQKIVYSEDEDIARTEFTNEFYKLVDIRSASARSLFSYIEGETDDEDDDEEDEASSLSERRIRLRCKTALNGNSRLKAPSPTPSEAGRAQVTSCSSSESDEQTRSTTTQHELNGSTIAGGIEEEMDTQLCGNESSDIEIEDMQLEPEVLHKLNEQECIEAIIRTELRRPIANVGPMQPMVKSKSMMHKTEDELNGLNDASLNDNRVRPPRVLRSESVNGPVVGGNGNGGSAAGFGVSRGGSASAQKLQERLQQRPANSWRKSSGWKRVPTTPTSSPTAPLSPKKEMKSEIVRNCVNGLPKIPPTRIPTSVQQPQQQSPPSPKQHQSTPTPFGEAQSQQQQQQIRKSKIPPPVPVRRSYAS</sequence>
<feature type="region of interest" description="Disordered" evidence="2">
    <location>
        <begin position="384"/>
        <end position="433"/>
    </location>
</feature>
<feature type="coiled-coil region" evidence="1">
    <location>
        <begin position="65"/>
        <end position="117"/>
    </location>
</feature>
<gene>
    <name evidence="3" type="primary">NCK5L</name>
</gene>
<organism evidence="3">
    <name type="scientific">Ceratitis capitata</name>
    <name type="common">Mediterranean fruit fly</name>
    <name type="synonym">Tephritis capitata</name>
    <dbReference type="NCBI Taxonomy" id="7213"/>
    <lineage>
        <taxon>Eukaryota</taxon>
        <taxon>Metazoa</taxon>
        <taxon>Ecdysozoa</taxon>
        <taxon>Arthropoda</taxon>
        <taxon>Hexapoda</taxon>
        <taxon>Insecta</taxon>
        <taxon>Pterygota</taxon>
        <taxon>Neoptera</taxon>
        <taxon>Endopterygota</taxon>
        <taxon>Diptera</taxon>
        <taxon>Brachycera</taxon>
        <taxon>Muscomorpha</taxon>
        <taxon>Tephritoidea</taxon>
        <taxon>Tephritidae</taxon>
        <taxon>Ceratitis</taxon>
        <taxon>Ceratitis</taxon>
    </lineage>
</organism>
<keyword evidence="1" id="KW-0175">Coiled coil</keyword>
<dbReference type="OrthoDB" id="8930856at2759"/>
<dbReference type="EMBL" id="GAMC01015448">
    <property type="protein sequence ID" value="JAB91107.1"/>
    <property type="molecule type" value="mRNA"/>
</dbReference>
<dbReference type="EMBL" id="GAMC01015447">
    <property type="protein sequence ID" value="JAB91108.1"/>
    <property type="molecule type" value="mRNA"/>
</dbReference>
<feature type="compositionally biased region" description="Polar residues" evidence="2">
    <location>
        <begin position="416"/>
        <end position="428"/>
    </location>
</feature>
<feature type="coiled-coil region" evidence="1">
    <location>
        <begin position="174"/>
        <end position="201"/>
    </location>
</feature>
<reference evidence="3" key="2">
    <citation type="journal article" date="2014" name="BMC Genomics">
        <title>A genomic perspective to assessing quality of mass-reared SIT flies used in Mediterranean fruit fly (Ceratitis capitata) eradication in California.</title>
        <authorList>
            <person name="Calla B."/>
            <person name="Hall B."/>
            <person name="Hou S."/>
            <person name="Geib S.M."/>
        </authorList>
    </citation>
    <scope>NUCLEOTIDE SEQUENCE</scope>
</reference>
<feature type="compositionally biased region" description="Low complexity" evidence="2">
    <location>
        <begin position="581"/>
        <end position="593"/>
    </location>
</feature>
<evidence type="ECO:0000256" key="1">
    <source>
        <dbReference type="SAM" id="Coils"/>
    </source>
</evidence>
<protein>
    <submittedName>
        <fullName evidence="3">Nck-associated protein 5-like</fullName>
    </submittedName>
</protein>